<evidence type="ECO:0000256" key="1">
    <source>
        <dbReference type="SAM" id="Phobius"/>
    </source>
</evidence>
<dbReference type="EMBL" id="JMSE01001373">
    <property type="protein sequence ID" value="KDN61920.1"/>
    <property type="molecule type" value="Genomic_DNA"/>
</dbReference>
<sequence length="377" mass="43366">MKPDPDIAGKGVIVAFTVTAMITLLLAIFCLVVGRTHEGRQSFNPIDRYARKYISEPTRRLMFRVGMNPDLQSLVAYDLVNTFSDLQLVTGLAVLVGGIKELADSRISTYHFMIVTDLAWFCTLTHLLSLVVTRSMRDSVKRTHPQRYHHENTQMAARLARALRLCFMAANFVLLNYAIWVTGYEELFKPGQYRCPIKCVVNERKGGDPWVMMIYNMVILSYYYVVQMFLSWRTGRLFWMDHIRKYLIDKKGQPVNVLSPETVFRRWIENKLLKGLKMCFLAVWYFLASEVETLLGLTAIFGIGVYSLVQDRNRGQMEMRDEPGPLNSEENELVFSQLVPIFLLIIPFMGLFESYARHSKALGELNAKELESCPSEP</sequence>
<dbReference type="eggNOG" id="ENOG502SSM3">
    <property type="taxonomic scope" value="Eukaryota"/>
</dbReference>
<accession>A0A066X7C0</accession>
<proteinExistence type="predicted"/>
<keyword evidence="1" id="KW-1133">Transmembrane helix</keyword>
<keyword evidence="1" id="KW-0472">Membrane</keyword>
<keyword evidence="1" id="KW-0812">Transmembrane</keyword>
<keyword evidence="3" id="KW-1185">Reference proteome</keyword>
<dbReference type="PANTHER" id="PTHR37577:SF1">
    <property type="entry name" value="INTEGRAL MEMBRANE PROTEIN"/>
    <property type="match status" value="1"/>
</dbReference>
<feature type="transmembrane region" description="Helical" evidence="1">
    <location>
        <begin position="281"/>
        <end position="309"/>
    </location>
</feature>
<dbReference type="PANTHER" id="PTHR37577">
    <property type="entry name" value="INTEGRAL MEMBRANE PROTEIN"/>
    <property type="match status" value="1"/>
</dbReference>
<organism evidence="2 3">
    <name type="scientific">Colletotrichum sublineola</name>
    <name type="common">Sorghum anthracnose fungus</name>
    <dbReference type="NCBI Taxonomy" id="1173701"/>
    <lineage>
        <taxon>Eukaryota</taxon>
        <taxon>Fungi</taxon>
        <taxon>Dikarya</taxon>
        <taxon>Ascomycota</taxon>
        <taxon>Pezizomycotina</taxon>
        <taxon>Sordariomycetes</taxon>
        <taxon>Hypocreomycetidae</taxon>
        <taxon>Glomerellales</taxon>
        <taxon>Glomerellaceae</taxon>
        <taxon>Colletotrichum</taxon>
        <taxon>Colletotrichum graminicola species complex</taxon>
    </lineage>
</organism>
<dbReference type="InterPro" id="IPR053018">
    <property type="entry name" value="Elsinochrome_Biosynth-Asso"/>
</dbReference>
<dbReference type="HOGENOM" id="CLU_733643_0_0_1"/>
<dbReference type="STRING" id="1173701.A0A066X7C0"/>
<dbReference type="AlphaFoldDB" id="A0A066X7C0"/>
<protein>
    <submittedName>
        <fullName evidence="2">Uncharacterized protein</fullName>
    </submittedName>
</protein>
<name>A0A066X7C0_COLSU</name>
<dbReference type="OrthoDB" id="5427664at2759"/>
<dbReference type="OMA" id="YHFMTAT"/>
<comment type="caution">
    <text evidence="2">The sequence shown here is derived from an EMBL/GenBank/DDBJ whole genome shotgun (WGS) entry which is preliminary data.</text>
</comment>
<feature type="transmembrane region" description="Helical" evidence="1">
    <location>
        <begin position="12"/>
        <end position="34"/>
    </location>
</feature>
<gene>
    <name evidence="2" type="ORF">CSUB01_09930</name>
</gene>
<feature type="transmembrane region" description="Helical" evidence="1">
    <location>
        <begin position="162"/>
        <end position="180"/>
    </location>
</feature>
<evidence type="ECO:0000313" key="3">
    <source>
        <dbReference type="Proteomes" id="UP000027238"/>
    </source>
</evidence>
<feature type="transmembrane region" description="Helical" evidence="1">
    <location>
        <begin position="110"/>
        <end position="132"/>
    </location>
</feature>
<reference evidence="3" key="1">
    <citation type="journal article" date="2014" name="Genome Announc.">
        <title>Draft genome sequence of Colletotrichum sublineola, a destructive pathogen of cultivated sorghum.</title>
        <authorList>
            <person name="Baroncelli R."/>
            <person name="Sanz-Martin J.M."/>
            <person name="Rech G.E."/>
            <person name="Sukno S.A."/>
            <person name="Thon M.R."/>
        </authorList>
    </citation>
    <scope>NUCLEOTIDE SEQUENCE [LARGE SCALE GENOMIC DNA]</scope>
    <source>
        <strain evidence="3">TX430BB</strain>
    </source>
</reference>
<feature type="transmembrane region" description="Helical" evidence="1">
    <location>
        <begin position="333"/>
        <end position="352"/>
    </location>
</feature>
<dbReference type="Proteomes" id="UP000027238">
    <property type="component" value="Unassembled WGS sequence"/>
</dbReference>
<feature type="transmembrane region" description="Helical" evidence="1">
    <location>
        <begin position="210"/>
        <end position="230"/>
    </location>
</feature>
<evidence type="ECO:0000313" key="2">
    <source>
        <dbReference type="EMBL" id="KDN61920.1"/>
    </source>
</evidence>